<evidence type="ECO:0000313" key="3">
    <source>
        <dbReference type="EMBL" id="MBV7378481.1"/>
    </source>
</evidence>
<organism evidence="3 4">
    <name type="scientific">Maritimibacter dapengensis</name>
    <dbReference type="NCBI Taxonomy" id="2836868"/>
    <lineage>
        <taxon>Bacteria</taxon>
        <taxon>Pseudomonadati</taxon>
        <taxon>Pseudomonadota</taxon>
        <taxon>Alphaproteobacteria</taxon>
        <taxon>Rhodobacterales</taxon>
        <taxon>Roseobacteraceae</taxon>
        <taxon>Maritimibacter</taxon>
    </lineage>
</organism>
<keyword evidence="2" id="KW-0812">Transmembrane</keyword>
<feature type="transmembrane region" description="Helical" evidence="2">
    <location>
        <begin position="9"/>
        <end position="27"/>
    </location>
</feature>
<sequence length="544" mass="55590">MARGTISGVLWGAVVSAIGIFTAAFVVEPVVLPVSDDSVAVMEEAAEAEAEVSEADAGENAEAPVTEGEPVDTPDDAPEAEPDDADAPVEGEEAEPEREEADTVASEEPAAAPEVVENAGSSPVLPDEGNVPRAAMEAPAPLAGEAPGLVEAEPQPDPPAPDTALEPAPEPTEDVVTAMEPPGEDLPGGLPETANPPETSTAPGGIAAPEAEAPPASDPAPEAPAETIDASPEPAEDPALIAEPEDNPTTAPDVVTDRLPSIGATTGEDSDQTAQGPEGDDLADDGPNASDGLADVAPLPSANTGRLPTIGAENGTVEAAEARPAIERNAISYGGDPALPKMAIVLIDEGPGREDVGDLAVMPFPLTVAVDASSPDAETAIRFYRESGAEIVLMVPLPDGATATDVDVTLQVYEPLLEQSVAVLFTQDAGFQSLGDAAKQVVTVLEERGLGLVTYPEGLNTGHKIAVSEGVPATLVFRDLDSDGQAPDVIRRFLDNVAFRARNEDGVTAIARVRPDSLQAILEWSLGNRAQTVNLAPLSATMTD</sequence>
<comment type="caution">
    <text evidence="3">The sequence shown here is derived from an EMBL/GenBank/DDBJ whole genome shotgun (WGS) entry which is preliminary data.</text>
</comment>
<keyword evidence="2" id="KW-0472">Membrane</keyword>
<feature type="compositionally biased region" description="Low complexity" evidence="1">
    <location>
        <begin position="134"/>
        <end position="153"/>
    </location>
</feature>
<reference evidence="3 4" key="1">
    <citation type="submission" date="2021-05" db="EMBL/GenBank/DDBJ databases">
        <title>Culturable bacteria isolated from Daya Bay.</title>
        <authorList>
            <person name="Zheng W."/>
            <person name="Yu S."/>
            <person name="Huang Y."/>
        </authorList>
    </citation>
    <scope>NUCLEOTIDE SEQUENCE [LARGE SCALE GENOMIC DNA]</scope>
    <source>
        <strain evidence="3 4">DP4N28-5</strain>
    </source>
</reference>
<evidence type="ECO:0000256" key="1">
    <source>
        <dbReference type="SAM" id="MobiDB-lite"/>
    </source>
</evidence>
<gene>
    <name evidence="3" type="ORF">KJP28_06050</name>
</gene>
<feature type="compositionally biased region" description="Acidic residues" evidence="1">
    <location>
        <begin position="45"/>
        <end position="59"/>
    </location>
</feature>
<dbReference type="RefSeq" id="WP_218391613.1">
    <property type="nucleotide sequence ID" value="NZ_JAHUZE010000001.1"/>
</dbReference>
<keyword evidence="4" id="KW-1185">Reference proteome</keyword>
<evidence type="ECO:0000256" key="2">
    <source>
        <dbReference type="SAM" id="Phobius"/>
    </source>
</evidence>
<proteinExistence type="predicted"/>
<feature type="compositionally biased region" description="Acidic residues" evidence="1">
    <location>
        <begin position="69"/>
        <end position="102"/>
    </location>
</feature>
<dbReference type="InterPro" id="IPR006837">
    <property type="entry name" value="Divergent_DAC"/>
</dbReference>
<feature type="region of interest" description="Disordered" evidence="1">
    <location>
        <begin position="45"/>
        <end position="318"/>
    </location>
</feature>
<dbReference type="CDD" id="cd10936">
    <property type="entry name" value="CE4_DAC2"/>
    <property type="match status" value="1"/>
</dbReference>
<evidence type="ECO:0000313" key="4">
    <source>
        <dbReference type="Proteomes" id="UP000756530"/>
    </source>
</evidence>
<dbReference type="EMBL" id="JAHUZE010000001">
    <property type="protein sequence ID" value="MBV7378481.1"/>
    <property type="molecule type" value="Genomic_DNA"/>
</dbReference>
<accession>A0ABS6T1M0</accession>
<keyword evidence="2" id="KW-1133">Transmembrane helix</keyword>
<protein>
    <submittedName>
        <fullName evidence="3">Divergent polysaccharide deacetylase family protein</fullName>
    </submittedName>
</protein>
<feature type="compositionally biased region" description="Low complexity" evidence="1">
    <location>
        <begin position="104"/>
        <end position="117"/>
    </location>
</feature>
<dbReference type="Proteomes" id="UP000756530">
    <property type="component" value="Unassembled WGS sequence"/>
</dbReference>
<dbReference type="Pfam" id="PF04748">
    <property type="entry name" value="Polysacc_deac_2"/>
    <property type="match status" value="1"/>
</dbReference>
<name>A0ABS6T1M0_9RHOB</name>